<dbReference type="AlphaFoldDB" id="A0AAD1XUE6"/>
<protein>
    <submittedName>
        <fullName evidence="2">Uncharacterized protein</fullName>
    </submittedName>
</protein>
<sequence length="204" mass="24607">MIHKEFLPLQEKVEMYFKVDFKTRFNIFANAFMKKYNVPNKYCWCTICKVSTLDEDRFAFIRRYQTTLSSTPYYERIIYDRKGEVIEAQMLDDETKGDLKIAEKCVYQAKGDNVIYETFLYKNPGWKSWIRTKMHSWGVDTMNGLLEKEKEIFRKKKEEVLAAKNKMLAKKEEFTQKNKEELRHKKEELVQSVKALTKFKRRED</sequence>
<dbReference type="EMBL" id="CAMPGE010020945">
    <property type="protein sequence ID" value="CAI2379124.1"/>
    <property type="molecule type" value="Genomic_DNA"/>
</dbReference>
<keyword evidence="3" id="KW-1185">Reference proteome</keyword>
<evidence type="ECO:0000256" key="1">
    <source>
        <dbReference type="SAM" id="Coils"/>
    </source>
</evidence>
<evidence type="ECO:0000313" key="2">
    <source>
        <dbReference type="EMBL" id="CAI2379124.1"/>
    </source>
</evidence>
<keyword evidence="1" id="KW-0175">Coiled coil</keyword>
<dbReference type="Proteomes" id="UP001295684">
    <property type="component" value="Unassembled WGS sequence"/>
</dbReference>
<evidence type="ECO:0000313" key="3">
    <source>
        <dbReference type="Proteomes" id="UP001295684"/>
    </source>
</evidence>
<feature type="coiled-coil region" evidence="1">
    <location>
        <begin position="146"/>
        <end position="192"/>
    </location>
</feature>
<accession>A0AAD1XUE6</accession>
<reference evidence="2" key="1">
    <citation type="submission" date="2023-07" db="EMBL/GenBank/DDBJ databases">
        <authorList>
            <consortium name="AG Swart"/>
            <person name="Singh M."/>
            <person name="Singh A."/>
            <person name="Seah K."/>
            <person name="Emmerich C."/>
        </authorList>
    </citation>
    <scope>NUCLEOTIDE SEQUENCE</scope>
    <source>
        <strain evidence="2">DP1</strain>
    </source>
</reference>
<gene>
    <name evidence="2" type="ORF">ECRASSUSDP1_LOCUS20533</name>
</gene>
<organism evidence="2 3">
    <name type="scientific">Euplotes crassus</name>
    <dbReference type="NCBI Taxonomy" id="5936"/>
    <lineage>
        <taxon>Eukaryota</taxon>
        <taxon>Sar</taxon>
        <taxon>Alveolata</taxon>
        <taxon>Ciliophora</taxon>
        <taxon>Intramacronucleata</taxon>
        <taxon>Spirotrichea</taxon>
        <taxon>Hypotrichia</taxon>
        <taxon>Euplotida</taxon>
        <taxon>Euplotidae</taxon>
        <taxon>Moneuplotes</taxon>
    </lineage>
</organism>
<comment type="caution">
    <text evidence="2">The sequence shown here is derived from an EMBL/GenBank/DDBJ whole genome shotgun (WGS) entry which is preliminary data.</text>
</comment>
<name>A0AAD1XUE6_EUPCR</name>
<proteinExistence type="predicted"/>